<gene>
    <name evidence="6" type="ORF">GWK08_09220</name>
</gene>
<evidence type="ECO:0000256" key="3">
    <source>
        <dbReference type="ARBA" id="ARBA00022989"/>
    </source>
</evidence>
<reference evidence="6 7" key="1">
    <citation type="submission" date="2020-01" db="EMBL/GenBank/DDBJ databases">
        <title>Leptobacterium flavescens.</title>
        <authorList>
            <person name="Wang G."/>
        </authorList>
    </citation>
    <scope>NUCLEOTIDE SEQUENCE [LARGE SCALE GENOMIC DNA]</scope>
    <source>
        <strain evidence="6 7">KCTC 22160</strain>
    </source>
</reference>
<feature type="transmembrane region" description="Helical" evidence="5">
    <location>
        <begin position="72"/>
        <end position="90"/>
    </location>
</feature>
<comment type="caution">
    <text evidence="6">The sequence shown here is derived from an EMBL/GenBank/DDBJ whole genome shotgun (WGS) entry which is preliminary data.</text>
</comment>
<feature type="transmembrane region" description="Helical" evidence="5">
    <location>
        <begin position="48"/>
        <end position="65"/>
    </location>
</feature>
<evidence type="ECO:0000313" key="7">
    <source>
        <dbReference type="Proteomes" id="UP000468581"/>
    </source>
</evidence>
<keyword evidence="3 5" id="KW-1133">Transmembrane helix</keyword>
<feature type="transmembrane region" description="Helical" evidence="5">
    <location>
        <begin position="96"/>
        <end position="112"/>
    </location>
</feature>
<evidence type="ECO:0000256" key="5">
    <source>
        <dbReference type="SAM" id="Phobius"/>
    </source>
</evidence>
<dbReference type="InterPro" id="IPR032808">
    <property type="entry name" value="DoxX"/>
</dbReference>
<dbReference type="RefSeq" id="WP_163606670.1">
    <property type="nucleotide sequence ID" value="NZ_JAABOO010000002.1"/>
</dbReference>
<evidence type="ECO:0000313" key="6">
    <source>
        <dbReference type="EMBL" id="NER13616.1"/>
    </source>
</evidence>
<dbReference type="AlphaFoldDB" id="A0A6P0UT89"/>
<protein>
    <submittedName>
        <fullName evidence="6">DoxX family membrane protein</fullName>
    </submittedName>
</protein>
<keyword evidence="4 5" id="KW-0472">Membrane</keyword>
<evidence type="ECO:0000256" key="2">
    <source>
        <dbReference type="ARBA" id="ARBA00022692"/>
    </source>
</evidence>
<accession>A0A6P0UT89</accession>
<name>A0A6P0UT89_9FLAO</name>
<dbReference type="EMBL" id="JAABOO010000002">
    <property type="protein sequence ID" value="NER13616.1"/>
    <property type="molecule type" value="Genomic_DNA"/>
</dbReference>
<proteinExistence type="predicted"/>
<evidence type="ECO:0000256" key="4">
    <source>
        <dbReference type="ARBA" id="ARBA00023136"/>
    </source>
</evidence>
<comment type="subcellular location">
    <subcellularLocation>
        <location evidence="1">Membrane</location>
        <topology evidence="1">Multi-pass membrane protein</topology>
    </subcellularLocation>
</comment>
<evidence type="ECO:0000256" key="1">
    <source>
        <dbReference type="ARBA" id="ARBA00004141"/>
    </source>
</evidence>
<keyword evidence="2 5" id="KW-0812">Transmembrane</keyword>
<organism evidence="6 7">
    <name type="scientific">Leptobacterium flavescens</name>
    <dbReference type="NCBI Taxonomy" id="472055"/>
    <lineage>
        <taxon>Bacteria</taxon>
        <taxon>Pseudomonadati</taxon>
        <taxon>Bacteroidota</taxon>
        <taxon>Flavobacteriia</taxon>
        <taxon>Flavobacteriales</taxon>
        <taxon>Flavobacteriaceae</taxon>
        <taxon>Leptobacterium</taxon>
    </lineage>
</organism>
<dbReference type="Proteomes" id="UP000468581">
    <property type="component" value="Unassembled WGS sequence"/>
</dbReference>
<keyword evidence="7" id="KW-1185">Reference proteome</keyword>
<dbReference type="GO" id="GO:0016020">
    <property type="term" value="C:membrane"/>
    <property type="evidence" value="ECO:0007669"/>
    <property type="project" value="UniProtKB-SubCell"/>
</dbReference>
<dbReference type="Pfam" id="PF13564">
    <property type="entry name" value="DoxX_2"/>
    <property type="match status" value="1"/>
</dbReference>
<sequence>MKNKVKKVVTWVLQILLGLEFILAGQAKFTRPDVWAREFRDWGYPDNVHYIIGGLELIGAVLIFFPKFASKAALGLGIIMLGAAVTHLLHQEWSRVVVTLILTGLLSLVYFLRKGNTAD</sequence>